<protein>
    <submittedName>
        <fullName evidence="1">LAGLIDADG endonuclease</fullName>
    </submittedName>
</protein>
<dbReference type="EMBL" id="MK571436">
    <property type="protein sequence ID" value="QBL01989.1"/>
    <property type="molecule type" value="Genomic_DNA"/>
</dbReference>
<geneLocation type="mitochondrion" evidence="1"/>
<keyword evidence="1" id="KW-0255">Endonuclease</keyword>
<reference evidence="1" key="1">
    <citation type="journal article" date="2018" name="Mitochondrial DNA Part B Resour">
        <title>The complete mitochondrial genomes of the nematode-trapping fungus Arthrobotrys oligospora.</title>
        <authorList>
            <person name="Jiang L."/>
            <person name="Zhang Y."/>
            <person name="Xu J."/>
            <person name="Zhang K.-Q."/>
            <person name="Zhang Y."/>
        </authorList>
    </citation>
    <scope>NUCLEOTIDE SEQUENCE</scope>
</reference>
<dbReference type="AlphaFoldDB" id="A0A481ZKX4"/>
<keyword evidence="1" id="KW-0378">Hydrolase</keyword>
<gene>
    <name evidence="1" type="primary">orf5</name>
</gene>
<accession>A0A481ZKX4</accession>
<reference evidence="1" key="2">
    <citation type="submission" date="2019-02" db="EMBL/GenBank/DDBJ databases">
        <authorList>
            <person name="Jiang L.L."/>
            <person name="Zhang Y."/>
        </authorList>
    </citation>
    <scope>NUCLEOTIDE SEQUENCE</scope>
</reference>
<organism evidence="1">
    <name type="scientific">Orbilia oligospora</name>
    <name type="common">Nematode-trapping fungus</name>
    <name type="synonym">Arthrobotrys oligospora</name>
    <dbReference type="NCBI Taxonomy" id="2813651"/>
    <lineage>
        <taxon>Eukaryota</taxon>
        <taxon>Fungi</taxon>
        <taxon>Dikarya</taxon>
        <taxon>Ascomycota</taxon>
        <taxon>Pezizomycotina</taxon>
        <taxon>Orbiliomycetes</taxon>
        <taxon>Orbiliales</taxon>
        <taxon>Orbiliaceae</taxon>
        <taxon>Orbilia</taxon>
    </lineage>
</organism>
<dbReference type="GO" id="GO:0004519">
    <property type="term" value="F:endonuclease activity"/>
    <property type="evidence" value="ECO:0007669"/>
    <property type="project" value="UniProtKB-KW"/>
</dbReference>
<sequence length="106" mass="12303">MIKRKIENLGSNIIHSIINEQRADDSKRVKSHLRYALMDLEINYRFRMSSNHLNILKRSYSSLIINSLDNLLSNLNPLFLTGFSDDESNFTVIINKSKSTNICWTV</sequence>
<keyword evidence="1" id="KW-0540">Nuclease</keyword>
<dbReference type="GeneID" id="39411625"/>
<keyword evidence="1" id="KW-0496">Mitochondrion</keyword>
<proteinExistence type="predicted"/>
<dbReference type="RefSeq" id="YP_009568353.1">
    <property type="nucleotide sequence ID" value="NC_041246.1"/>
</dbReference>
<evidence type="ECO:0000313" key="1">
    <source>
        <dbReference type="EMBL" id="QBL01989.1"/>
    </source>
</evidence>
<name>A0A481ZKX4_ORBOL</name>